<proteinExistence type="predicted"/>
<dbReference type="OrthoDB" id="10368623at2759"/>
<keyword evidence="2" id="KW-1185">Reference proteome</keyword>
<dbReference type="EnsemblMetazoa" id="XM_021061313.2">
    <property type="protein sequence ID" value="XP_020916972.1"/>
    <property type="gene ID" value="LOC110254334"/>
</dbReference>
<reference evidence="1" key="1">
    <citation type="submission" date="2022-11" db="UniProtKB">
        <authorList>
            <consortium name="EnsemblMetazoa"/>
        </authorList>
    </citation>
    <scope>IDENTIFICATION</scope>
</reference>
<evidence type="ECO:0000313" key="2">
    <source>
        <dbReference type="Proteomes" id="UP000887567"/>
    </source>
</evidence>
<dbReference type="KEGG" id="epa:110254334"/>
<dbReference type="GeneID" id="110254334"/>
<dbReference type="AlphaFoldDB" id="A0A913Y8W0"/>
<sequence length="304" mass="34222">MDEKERNYCCLLLLLSRVGLEKLRQLFINEWNSAGGFVPWTDCPQNGTDLLTKFTPLPYERAKVQSGDTTTWDLSLFVKALLYSAPPFVPRSKTALFAGLKCLIDTRNTLCHTGNGKIESAEFDILYADSCKALSLVGALPSDFKKVERDVKQQWSEVLSLVKQCASQDTDILQGLGIINSKLDDLQRGVDKVQLGQEEILKQIQNLSKPSTCTSKDAEEDINNHKEAITKQTDLLPKGPDQSRLKTDDIFTNLTVYQGKQKSRKEKAQGRYINLETLFGTVYANNVIKKMEILNNRDKHNTSN</sequence>
<evidence type="ECO:0008006" key="3">
    <source>
        <dbReference type="Google" id="ProtNLM"/>
    </source>
</evidence>
<dbReference type="RefSeq" id="XP_020916972.1">
    <property type="nucleotide sequence ID" value="XM_021061313.2"/>
</dbReference>
<organism evidence="1 2">
    <name type="scientific">Exaiptasia diaphana</name>
    <name type="common">Tropical sea anemone</name>
    <name type="synonym">Aiptasia pulchella</name>
    <dbReference type="NCBI Taxonomy" id="2652724"/>
    <lineage>
        <taxon>Eukaryota</taxon>
        <taxon>Metazoa</taxon>
        <taxon>Cnidaria</taxon>
        <taxon>Anthozoa</taxon>
        <taxon>Hexacorallia</taxon>
        <taxon>Actiniaria</taxon>
        <taxon>Aiptasiidae</taxon>
        <taxon>Exaiptasia</taxon>
    </lineage>
</organism>
<evidence type="ECO:0000313" key="1">
    <source>
        <dbReference type="EnsemblMetazoa" id="XP_020916972.1"/>
    </source>
</evidence>
<dbReference type="Proteomes" id="UP000887567">
    <property type="component" value="Unplaced"/>
</dbReference>
<name>A0A913Y8W0_EXADI</name>
<accession>A0A913Y8W0</accession>
<protein>
    <recommendedName>
        <fullName evidence="3">DZIP3-like HEPN domain-containing protein</fullName>
    </recommendedName>
</protein>